<name>A0A0C3BJA0_HEBCY</name>
<dbReference type="EMBL" id="KN831802">
    <property type="protein sequence ID" value="KIM36805.1"/>
    <property type="molecule type" value="Genomic_DNA"/>
</dbReference>
<reference evidence="1 2" key="1">
    <citation type="submission" date="2014-04" db="EMBL/GenBank/DDBJ databases">
        <authorList>
            <consortium name="DOE Joint Genome Institute"/>
            <person name="Kuo A."/>
            <person name="Gay G."/>
            <person name="Dore J."/>
            <person name="Kohler A."/>
            <person name="Nagy L.G."/>
            <person name="Floudas D."/>
            <person name="Copeland A."/>
            <person name="Barry K.W."/>
            <person name="Cichocki N."/>
            <person name="Veneault-Fourrey C."/>
            <person name="LaButti K."/>
            <person name="Lindquist E.A."/>
            <person name="Lipzen A."/>
            <person name="Lundell T."/>
            <person name="Morin E."/>
            <person name="Murat C."/>
            <person name="Sun H."/>
            <person name="Tunlid A."/>
            <person name="Henrissat B."/>
            <person name="Grigoriev I.V."/>
            <person name="Hibbett D.S."/>
            <person name="Martin F."/>
            <person name="Nordberg H.P."/>
            <person name="Cantor M.N."/>
            <person name="Hua S.X."/>
        </authorList>
    </citation>
    <scope>NUCLEOTIDE SEQUENCE [LARGE SCALE GENOMIC DNA]</scope>
    <source>
        <strain evidence="2">h7</strain>
    </source>
</reference>
<sequence>MGQYWGFVNIDKFRSSGFHEEPSNRSRYVREVAGTWAGDRVICLGDYARSWPDGVVIENFSLENCKVAPEERSQWDQQQLYRESCTKYGQLDYGLKPAISYPNDRIWALRNITKKLYVRSDGIPTIDDKNNLTYYEHNGLQSLPGFGQVLLTNILWSDDDSTAMEFSDVRGSWAGDKLDIRLFDDVAEEFREGGWKDISRQEAIKLYNILLEKSDIEGDLPKEAQEHF</sequence>
<proteinExistence type="predicted"/>
<dbReference type="AlphaFoldDB" id="A0A0C3BJA0"/>
<evidence type="ECO:0000313" key="2">
    <source>
        <dbReference type="Proteomes" id="UP000053424"/>
    </source>
</evidence>
<gene>
    <name evidence="1" type="ORF">M413DRAFT_448932</name>
</gene>
<keyword evidence="2" id="KW-1185">Reference proteome</keyword>
<evidence type="ECO:0000313" key="1">
    <source>
        <dbReference type="EMBL" id="KIM36805.1"/>
    </source>
</evidence>
<dbReference type="Proteomes" id="UP000053424">
    <property type="component" value="Unassembled WGS sequence"/>
</dbReference>
<dbReference type="HOGENOM" id="CLU_044126_2_2_1"/>
<accession>A0A0C3BJA0</accession>
<organism evidence="1 2">
    <name type="scientific">Hebeloma cylindrosporum</name>
    <dbReference type="NCBI Taxonomy" id="76867"/>
    <lineage>
        <taxon>Eukaryota</taxon>
        <taxon>Fungi</taxon>
        <taxon>Dikarya</taxon>
        <taxon>Basidiomycota</taxon>
        <taxon>Agaricomycotina</taxon>
        <taxon>Agaricomycetes</taxon>
        <taxon>Agaricomycetidae</taxon>
        <taxon>Agaricales</taxon>
        <taxon>Agaricineae</taxon>
        <taxon>Hymenogastraceae</taxon>
        <taxon>Hebeloma</taxon>
    </lineage>
</organism>
<protein>
    <submittedName>
        <fullName evidence="1">Uncharacterized protein</fullName>
    </submittedName>
</protein>
<reference evidence="2" key="2">
    <citation type="submission" date="2015-01" db="EMBL/GenBank/DDBJ databases">
        <title>Evolutionary Origins and Diversification of the Mycorrhizal Mutualists.</title>
        <authorList>
            <consortium name="DOE Joint Genome Institute"/>
            <consortium name="Mycorrhizal Genomics Consortium"/>
            <person name="Kohler A."/>
            <person name="Kuo A."/>
            <person name="Nagy L.G."/>
            <person name="Floudas D."/>
            <person name="Copeland A."/>
            <person name="Barry K.W."/>
            <person name="Cichocki N."/>
            <person name="Veneault-Fourrey C."/>
            <person name="LaButti K."/>
            <person name="Lindquist E.A."/>
            <person name="Lipzen A."/>
            <person name="Lundell T."/>
            <person name="Morin E."/>
            <person name="Murat C."/>
            <person name="Riley R."/>
            <person name="Ohm R."/>
            <person name="Sun H."/>
            <person name="Tunlid A."/>
            <person name="Henrissat B."/>
            <person name="Grigoriev I.V."/>
            <person name="Hibbett D.S."/>
            <person name="Martin F."/>
        </authorList>
    </citation>
    <scope>NUCLEOTIDE SEQUENCE [LARGE SCALE GENOMIC DNA]</scope>
    <source>
        <strain evidence="2">h7</strain>
    </source>
</reference>
<dbReference type="OrthoDB" id="2588098at2759"/>